<accession>A0ABN8HKN5</accession>
<dbReference type="Proteomes" id="UP000837857">
    <property type="component" value="Chromosome 1"/>
</dbReference>
<evidence type="ECO:0000256" key="5">
    <source>
        <dbReference type="ARBA" id="ARBA00022989"/>
    </source>
</evidence>
<keyword evidence="6 7" id="KW-0472">Membrane</keyword>
<dbReference type="PANTHER" id="PTHR11654">
    <property type="entry name" value="OLIGOPEPTIDE TRANSPORTER-RELATED"/>
    <property type="match status" value="1"/>
</dbReference>
<dbReference type="Gene3D" id="1.20.1250.20">
    <property type="entry name" value="MFS general substrate transporter like domains"/>
    <property type="match status" value="1"/>
</dbReference>
<organism evidence="8 9">
    <name type="scientific">Iphiclides podalirius</name>
    <name type="common">scarce swallowtail</name>
    <dbReference type="NCBI Taxonomy" id="110791"/>
    <lineage>
        <taxon>Eukaryota</taxon>
        <taxon>Metazoa</taxon>
        <taxon>Ecdysozoa</taxon>
        <taxon>Arthropoda</taxon>
        <taxon>Hexapoda</taxon>
        <taxon>Insecta</taxon>
        <taxon>Pterygota</taxon>
        <taxon>Neoptera</taxon>
        <taxon>Endopterygota</taxon>
        <taxon>Lepidoptera</taxon>
        <taxon>Glossata</taxon>
        <taxon>Ditrysia</taxon>
        <taxon>Papilionoidea</taxon>
        <taxon>Papilionidae</taxon>
        <taxon>Papilioninae</taxon>
        <taxon>Iphiclides</taxon>
    </lineage>
</organism>
<feature type="transmembrane region" description="Helical" evidence="7">
    <location>
        <begin position="26"/>
        <end position="47"/>
    </location>
</feature>
<dbReference type="InterPro" id="IPR036259">
    <property type="entry name" value="MFS_trans_sf"/>
</dbReference>
<keyword evidence="9" id="KW-1185">Reference proteome</keyword>
<feature type="transmembrane region" description="Helical" evidence="7">
    <location>
        <begin position="253"/>
        <end position="271"/>
    </location>
</feature>
<protein>
    <submittedName>
        <fullName evidence="8">Uncharacterized protein</fullName>
    </submittedName>
</protein>
<feature type="non-terminal residue" evidence="8">
    <location>
        <position position="349"/>
    </location>
</feature>
<evidence type="ECO:0000256" key="7">
    <source>
        <dbReference type="SAM" id="Phobius"/>
    </source>
</evidence>
<dbReference type="Pfam" id="PF00854">
    <property type="entry name" value="PTR2"/>
    <property type="match status" value="1"/>
</dbReference>
<evidence type="ECO:0000256" key="3">
    <source>
        <dbReference type="ARBA" id="ARBA00022692"/>
    </source>
</evidence>
<dbReference type="EMBL" id="OW152813">
    <property type="protein sequence ID" value="CAH2035316.1"/>
    <property type="molecule type" value="Genomic_DNA"/>
</dbReference>
<feature type="transmembrane region" description="Helical" evidence="7">
    <location>
        <begin position="223"/>
        <end position="241"/>
    </location>
</feature>
<keyword evidence="3 7" id="KW-0812">Transmembrane</keyword>
<keyword evidence="4" id="KW-0813">Transport</keyword>
<evidence type="ECO:0000313" key="8">
    <source>
        <dbReference type="EMBL" id="CAH2035316.1"/>
    </source>
</evidence>
<evidence type="ECO:0000256" key="6">
    <source>
        <dbReference type="ARBA" id="ARBA00023136"/>
    </source>
</evidence>
<comment type="similarity">
    <text evidence="2">Belongs to the major facilitator superfamily. Proton-dependent oligopeptide transporter (POT/PTR) (TC 2.A.17) family.</text>
</comment>
<evidence type="ECO:0000313" key="9">
    <source>
        <dbReference type="Proteomes" id="UP000837857"/>
    </source>
</evidence>
<name>A0ABN8HKN5_9NEOP</name>
<keyword evidence="5 7" id="KW-1133">Transmembrane helix</keyword>
<dbReference type="InterPro" id="IPR000109">
    <property type="entry name" value="POT_fam"/>
</dbReference>
<reference evidence="8" key="1">
    <citation type="submission" date="2022-03" db="EMBL/GenBank/DDBJ databases">
        <authorList>
            <person name="Martin H S."/>
        </authorList>
    </citation>
    <scope>NUCLEOTIDE SEQUENCE</scope>
</reference>
<sequence>MVLVMIPVCPGGAWPLLPDLPPLQKMFIGGMLASMAFVSAGILQIGIEFMPVIVGQNSDDKIRFYFMDPNPFGKSLTGKPKLKVVYVGDTGPNKNVSITVETEKRLNDIYYVSDSPIDHIGESAYMCLQPGRFKWHATSATGELSGSGEGNVRAGGVYVLCLRERLGRLDAAVLHAPNPPNELHLAWIVPQYLLVSVAEIMFAVSGLEFSFTQAPKSMKTITIAAWYVSVAFGNLIVILIAQTKIFESRATEFFVYAVALAVAMLLFWRMAQGYISREIEGDASSTESRPLLRHRSRVISVHSLSSTSARAYGVAGDQERMASAWPPRAAVRLATPSSGDQKATTLAKD</sequence>
<proteinExistence type="inferred from homology"/>
<evidence type="ECO:0000256" key="2">
    <source>
        <dbReference type="ARBA" id="ARBA00005982"/>
    </source>
</evidence>
<keyword evidence="4" id="KW-0571">Peptide transport</keyword>
<feature type="transmembrane region" description="Helical" evidence="7">
    <location>
        <begin position="192"/>
        <end position="211"/>
    </location>
</feature>
<comment type="subcellular location">
    <subcellularLocation>
        <location evidence="1">Membrane</location>
        <topology evidence="1">Multi-pass membrane protein</topology>
    </subcellularLocation>
</comment>
<evidence type="ECO:0000256" key="1">
    <source>
        <dbReference type="ARBA" id="ARBA00004141"/>
    </source>
</evidence>
<keyword evidence="4" id="KW-0653">Protein transport</keyword>
<gene>
    <name evidence="8" type="ORF">IPOD504_LOCUS504</name>
</gene>
<evidence type="ECO:0000256" key="4">
    <source>
        <dbReference type="ARBA" id="ARBA00022856"/>
    </source>
</evidence>